<dbReference type="InterPro" id="IPR036264">
    <property type="entry name" value="Bact_exopeptidase_dim_dom"/>
</dbReference>
<keyword evidence="3" id="KW-1185">Reference proteome</keyword>
<dbReference type="Pfam" id="PF01546">
    <property type="entry name" value="Peptidase_M20"/>
    <property type="match status" value="1"/>
</dbReference>
<dbReference type="EMBL" id="JARTIK010000026">
    <property type="protein sequence ID" value="MED4680533.1"/>
    <property type="molecule type" value="Genomic_DNA"/>
</dbReference>
<dbReference type="Gene3D" id="3.30.70.360">
    <property type="match status" value="1"/>
</dbReference>
<dbReference type="PIRSF" id="PIRSF005962">
    <property type="entry name" value="Pept_M20D_amidohydro"/>
    <property type="match status" value="1"/>
</dbReference>
<sequence>MAANLEQLTEMLISIRRNLHEHPELSYEEFETTKTIKNWLDEKNITIINSSLETGVIAEISGNNSGPIIAIRADIDALPIQEETNLPYTSKIPGKMHACGHDFHTAVIIGAAYLLKEKESSLSGTVRFIFQPAEESSNGACKVIEAGHLHGVQAIFGMHNKPDLPVGTIGIKDGPLMAGVDRFEIEIHGVGTHAAVPDAGVDPIVASSQIVIALQTIVSRNISSSHNAVVSVTNIHSGNTWNVIPEKATLEGTVRTFQAETREKIPALMERIIKGVSDALGVKTEFRFYPGPPAVHNDKTLTNLSIQIAEQMNLNVISPTPSMAGEDFSFYQQEIPGSFVFMGTSGTHEWHHPAFTVDEQALPISAEYFALLAEKAIHQLAHTKSR</sequence>
<dbReference type="RefSeq" id="WP_328071231.1">
    <property type="nucleotide sequence ID" value="NZ_JARTIK010000026.1"/>
</dbReference>
<dbReference type="SUPFAM" id="SSF55031">
    <property type="entry name" value="Bacterial exopeptidase dimerisation domain"/>
    <property type="match status" value="1"/>
</dbReference>
<comment type="caution">
    <text evidence="2">The sequence shown here is derived from an EMBL/GenBank/DDBJ whole genome shotgun (WGS) entry which is preliminary data.</text>
</comment>
<organism evidence="2 3">
    <name type="scientific">Bacillus nitratireducens</name>
    <dbReference type="NCBI Taxonomy" id="2026193"/>
    <lineage>
        <taxon>Bacteria</taxon>
        <taxon>Bacillati</taxon>
        <taxon>Bacillota</taxon>
        <taxon>Bacilli</taxon>
        <taxon>Bacillales</taxon>
        <taxon>Bacillaceae</taxon>
        <taxon>Bacillus</taxon>
        <taxon>Bacillus cereus group</taxon>
    </lineage>
</organism>
<dbReference type="InterPro" id="IPR011650">
    <property type="entry name" value="Peptidase_M20_dimer"/>
</dbReference>
<dbReference type="PANTHER" id="PTHR11014">
    <property type="entry name" value="PEPTIDASE M20 FAMILY MEMBER"/>
    <property type="match status" value="1"/>
</dbReference>
<dbReference type="InterPro" id="IPR033846">
    <property type="entry name" value="YxeP-like"/>
</dbReference>
<dbReference type="InterPro" id="IPR002933">
    <property type="entry name" value="Peptidase_M20"/>
</dbReference>
<accession>A0ABU6PHZ2</accession>
<gene>
    <name evidence="2" type="ORF">P9485_22440</name>
</gene>
<dbReference type="Proteomes" id="UP001336122">
    <property type="component" value="Unassembled WGS sequence"/>
</dbReference>
<dbReference type="SUPFAM" id="SSF53187">
    <property type="entry name" value="Zn-dependent exopeptidases"/>
    <property type="match status" value="1"/>
</dbReference>
<reference evidence="2 3" key="1">
    <citation type="submission" date="2023-03" db="EMBL/GenBank/DDBJ databases">
        <title>Bacillus Genome Sequencing.</title>
        <authorList>
            <person name="Dunlap C."/>
        </authorList>
    </citation>
    <scope>NUCLEOTIDE SEQUENCE [LARGE SCALE GENOMIC DNA]</scope>
    <source>
        <strain evidence="2 3">NRS-319</strain>
    </source>
</reference>
<name>A0ABU6PHZ2_9BACI</name>
<evidence type="ECO:0000313" key="2">
    <source>
        <dbReference type="EMBL" id="MED4680533.1"/>
    </source>
</evidence>
<evidence type="ECO:0000313" key="3">
    <source>
        <dbReference type="Proteomes" id="UP001336122"/>
    </source>
</evidence>
<dbReference type="CDD" id="cd05669">
    <property type="entry name" value="M20_Acy1_YxeP-like"/>
    <property type="match status" value="1"/>
</dbReference>
<dbReference type="InterPro" id="IPR017439">
    <property type="entry name" value="Amidohydrolase"/>
</dbReference>
<feature type="domain" description="Peptidase M20 dimerisation" evidence="1">
    <location>
        <begin position="179"/>
        <end position="274"/>
    </location>
</feature>
<evidence type="ECO:0000259" key="1">
    <source>
        <dbReference type="Pfam" id="PF07687"/>
    </source>
</evidence>
<dbReference type="NCBIfam" id="TIGR01891">
    <property type="entry name" value="amidohydrolases"/>
    <property type="match status" value="1"/>
</dbReference>
<dbReference type="Pfam" id="PF07687">
    <property type="entry name" value="M20_dimer"/>
    <property type="match status" value="1"/>
</dbReference>
<protein>
    <submittedName>
        <fullName evidence="2">M20 peptidase aminoacylase family protein</fullName>
    </submittedName>
</protein>
<dbReference type="Gene3D" id="3.40.630.10">
    <property type="entry name" value="Zn peptidases"/>
    <property type="match status" value="1"/>
</dbReference>
<proteinExistence type="predicted"/>
<dbReference type="PANTHER" id="PTHR11014:SF63">
    <property type="entry name" value="METALLOPEPTIDASE, PUTATIVE (AFU_ORTHOLOGUE AFUA_6G09600)-RELATED"/>
    <property type="match status" value="1"/>
</dbReference>